<dbReference type="OMA" id="YRVWLDC"/>
<comment type="similarity">
    <text evidence="11">Belongs to the peptidase T1A family.</text>
</comment>
<dbReference type="GO" id="GO:0051603">
    <property type="term" value="P:proteolysis involved in protein catabolic process"/>
    <property type="evidence" value="ECO:0007669"/>
    <property type="project" value="InterPro"/>
</dbReference>
<evidence type="ECO:0000259" key="13">
    <source>
        <dbReference type="Pfam" id="PF13086"/>
    </source>
</evidence>
<evidence type="ECO:0000259" key="14">
    <source>
        <dbReference type="Pfam" id="PF13087"/>
    </source>
</evidence>
<feature type="region of interest" description="Disordered" evidence="12">
    <location>
        <begin position="1523"/>
        <end position="1571"/>
    </location>
</feature>
<dbReference type="eggNOG" id="KOG0181">
    <property type="taxonomic scope" value="Eukaryota"/>
</dbReference>
<dbReference type="STRING" id="4536.A0A0E0GNH0"/>
<name>A0A0E0GNH0_ORYNI</name>
<dbReference type="Pfam" id="PF13086">
    <property type="entry name" value="AAA_11"/>
    <property type="match status" value="1"/>
</dbReference>
<dbReference type="InterPro" id="IPR032174">
    <property type="entry name" value="Aquarius_N"/>
</dbReference>
<dbReference type="GO" id="GO:0005737">
    <property type="term" value="C:cytoplasm"/>
    <property type="evidence" value="ECO:0007669"/>
    <property type="project" value="UniProtKB-SubCell"/>
</dbReference>
<dbReference type="InterPro" id="IPR001353">
    <property type="entry name" value="Proteasome_sua/b"/>
</dbReference>
<organism evidence="18">
    <name type="scientific">Oryza nivara</name>
    <name type="common">Indian wild rice</name>
    <name type="synonym">Oryza sativa f. spontanea</name>
    <dbReference type="NCBI Taxonomy" id="4536"/>
    <lineage>
        <taxon>Eukaryota</taxon>
        <taxon>Viridiplantae</taxon>
        <taxon>Streptophyta</taxon>
        <taxon>Embryophyta</taxon>
        <taxon>Tracheophyta</taxon>
        <taxon>Spermatophyta</taxon>
        <taxon>Magnoliopsida</taxon>
        <taxon>Liliopsida</taxon>
        <taxon>Poales</taxon>
        <taxon>Poaceae</taxon>
        <taxon>BOP clade</taxon>
        <taxon>Oryzoideae</taxon>
        <taxon>Oryzeae</taxon>
        <taxon>Oryzinae</taxon>
        <taxon>Oryza</taxon>
    </lineage>
</organism>
<feature type="domain" description="RNA helicase aquarius insertion" evidence="17">
    <location>
        <begin position="768"/>
        <end position="866"/>
    </location>
</feature>
<dbReference type="Gramene" id="ONIVA03G21460.1">
    <property type="protein sequence ID" value="ONIVA03G21460.1"/>
    <property type="gene ID" value="ONIVA03G21460"/>
</dbReference>
<feature type="domain" description="DNA2/NAM7 helicase helicase" evidence="13">
    <location>
        <begin position="886"/>
        <end position="1175"/>
    </location>
</feature>
<dbReference type="PANTHER" id="PTHR10887:SF5">
    <property type="entry name" value="RNA HELICASE AQUARIUS"/>
    <property type="match status" value="1"/>
</dbReference>
<evidence type="ECO:0000256" key="5">
    <source>
        <dbReference type="ARBA" id="ARBA00022490"/>
    </source>
</evidence>
<evidence type="ECO:0000313" key="18">
    <source>
        <dbReference type="EnsemblPlants" id="ONIVA03G21460.1"/>
    </source>
</evidence>
<comment type="function">
    <text evidence="1">The proteasome is a multicatalytic proteinase complex which is characterized by its ability to cleave peptides with Arg, Phe, Tyr, Leu, and Glu adjacent to the leaving group at neutral or slightly basic pH. The proteasome has an ATP-dependent proteolytic activity.</text>
</comment>
<dbReference type="GO" id="GO:0019773">
    <property type="term" value="C:proteasome core complex, alpha-subunit complex"/>
    <property type="evidence" value="ECO:0007669"/>
    <property type="project" value="UniProtKB-UniRule"/>
</dbReference>
<dbReference type="FunFam" id="3.40.50.300:FF:000507">
    <property type="entry name" value="Pre-mRNA-splicing factor"/>
    <property type="match status" value="1"/>
</dbReference>
<dbReference type="InterPro" id="IPR027417">
    <property type="entry name" value="P-loop_NTPase"/>
</dbReference>
<dbReference type="EnsemblPlants" id="ONIVA03G21460.1">
    <property type="protein sequence ID" value="ONIVA03G21460.1"/>
    <property type="gene ID" value="ONIVA03G21460"/>
</dbReference>
<evidence type="ECO:0000256" key="3">
    <source>
        <dbReference type="ARBA" id="ARBA00004496"/>
    </source>
</evidence>
<dbReference type="Gene3D" id="3.40.50.300">
    <property type="entry name" value="P-loop containing nucleotide triphosphate hydrolases"/>
    <property type="match status" value="2"/>
</dbReference>
<dbReference type="InterPro" id="IPR041677">
    <property type="entry name" value="DNA2/NAM7_AAA_11"/>
</dbReference>
<dbReference type="GO" id="GO:0003729">
    <property type="term" value="F:mRNA binding"/>
    <property type="evidence" value="ECO:0007669"/>
    <property type="project" value="TreeGrafter"/>
</dbReference>
<dbReference type="PROSITE" id="PS51475">
    <property type="entry name" value="PROTEASOME_ALPHA_2"/>
    <property type="match status" value="1"/>
</dbReference>
<protein>
    <recommendedName>
        <fullName evidence="4">Proteasome subunit alpha type-2</fullName>
    </recommendedName>
    <alternativeName>
        <fullName evidence="10">20S proteasome alpha subunit B</fullName>
    </alternativeName>
    <alternativeName>
        <fullName evidence="9">20S proteasome subunit alpha-2</fullName>
    </alternativeName>
</protein>
<dbReference type="FunFam" id="3.60.20.10:FF:000028">
    <property type="entry name" value="Proteasome subunit alpha type"/>
    <property type="match status" value="1"/>
</dbReference>
<dbReference type="InterPro" id="IPR048966">
    <property type="entry name" value="Aquarius_b-barrel"/>
</dbReference>
<dbReference type="InterPro" id="IPR029055">
    <property type="entry name" value="Ntn_hydrolases_N"/>
</dbReference>
<feature type="domain" description="RNA helicase aquarius N-terminal" evidence="15">
    <location>
        <begin position="56"/>
        <end position="467"/>
    </location>
</feature>
<dbReference type="Pfam" id="PF13087">
    <property type="entry name" value="AAA_12"/>
    <property type="match status" value="1"/>
</dbReference>
<reference evidence="18" key="1">
    <citation type="submission" date="2015-04" db="UniProtKB">
        <authorList>
            <consortium name="EnsemblPlants"/>
        </authorList>
    </citation>
    <scope>IDENTIFICATION</scope>
    <source>
        <strain evidence="18">SL10</strain>
    </source>
</reference>
<dbReference type="Gene3D" id="3.60.20.10">
    <property type="entry name" value="Glutamine Phosphoribosylpyrophosphate, subunit 1, domain 1"/>
    <property type="match status" value="1"/>
</dbReference>
<sequence>MPKVYGTGVFEFRHPRAAEYPLPADVPVSAASAPDKAIPTAAASTITLLDIQRDRLTRVAAEHWGAPTAGAAFDAALVREIYATELRVEGRGRKTVPLHRVMILEVSQYLENYLWPNFDPAGASFEHVMSMILMVNEKFRENVAAWTCFHDRKDAFKGFLWRVLKLKEEDRELNMAEKTNYLLFMINAFQSLEDELVRETILQLVSLKLWHTLSFGRLQMELCLNPELIKKWTKIKRKEAKEAKKAGQTCDASEMLENRFLRNLIEEFLEILDSKVILSSQDGGDESVLNVSLSGQVDDSCVLYCERFMEFLIDMLSQLPTRRFLRPLVADVAVVAKCHLSALYTHEKGRLFAQLVDLLQFYEGFEINDHSGTQLSDDDVLQAHYSRFQAFQLLAFKQVPKLRDFSLCNIGSIHKRADLAKKLLVLTDVELQDLVCNKLKLISEEDPCSGRRDFLIEVLVAFFEKRQSQKDAVNALPLYPNEQIMWDESLVPSINYSGEGCLALPKLNLQFLTLHDYLLRNFNLFRLESTYEIREDIQEAVPHLHAYINNEGDTAFRGWSRMAVPIKEFRITEMKQPNIGEVKPSAVTADVTFSISSYKPQIKSEWDALKEHDVLFLLSIRPSFEPLSPEEAAKSTVPERLGLQCVRGCEVIEIRDEEGSLMNDFTGRIKREEWKPPKGEIRTVKIALDTAQYHIDVTEVAEKGAENVYGTFNILMRRKPKENNFKAILESIRDLMNETCVVPEWLHNIFLGYGNPSAAQWINMPDLLENIDFKDTFLDADHVVQSFPDYQVTFINSDGTENLNPSPPFKIKLSKKMRESSHALPGNVNSVLSAKNNMVDDDGPQKEKIMVETYIPADPGPYPQDKPKQNSVRFTPTQIGAIISGIQPGLTMVVGPPGTGKTDTAVQILNVLYHNCPSQRTLIITHSNQALNDLFEKIMQRDVPARYLLRLGQGEQELATDLDFSRQGRVNAMLVRRLELLGEVAKLASSLHLPEDVSYTCEMAAYFWLLHVYARWEQFLAACAQNQDKPSFVKDRFPFSEFFSDTPQPTFTGESFEKDMHAAKGCFKHLLTIFQELEECRAFELLKSTAERANYLMTKQAKIVAMTCTHAALKRRDFLQLGFKYDNLLMEESAQILEIETFIPMLLQRQEDGYARLKRCILIGDHHQLPPVVKNMAFQKYSHMDQSLFTRFVRLGVPYIELNAQGRARPSIAELYNWRYRELGDLPYVREEAIFHKANSGFSYDYQLVDVPDFRGRGESAPSPWFYQNEGEAEFIVSVYIYMRLIGYPANKISILTTYNGQKLLIRDVINRRCKPWNIEPPSKVTTVDKFQGQQNDFILLSLVRTRFVGHLRDVRRLIVAMSRARLGLYVFCRRSLFEQCYELQPTFQLLLQRPDKLGLNLEECTPFTERPLEETGNIHYVAGIEDIGHLVNFRLEHLRQMQYMQYYAPHANVPPSAVPENADATENGNAGNGMHKANDGMAEENGDAVMRNKMEEDTIDTMQEENKMDGKNPEANDMAMEEKTVDGDDDPKNKMEEGNTEAKNKMEEGNTEAKDKMEEENDEAKNNMEDPSGKLVQIEHALTAVGSGQTSLGIKVVRLRSWDLGFRSWPRVDCGSVCAGSSQRVAANGVVIATEKKLPSILVDETSVQKIQSLTPNIGVVYSGMGPDFRVLVRKSRKQAQQYYRLYKETIPVTQLVRETAAVMQEFTQSGGVRPFGVSLLIAGYDDNGPQLYQVDPSGSYFSWKASAMGKNVSNAKTFLEKRYTEDMELDDAIHTAILTLKEGYEGQISANNIEIGIIRSDREFKVLSPAEIKDFLEEVE</sequence>
<dbReference type="SUPFAM" id="SSF56235">
    <property type="entry name" value="N-terminal nucleophile aminohydrolases (Ntn hydrolases)"/>
    <property type="match status" value="1"/>
</dbReference>
<evidence type="ECO:0000256" key="8">
    <source>
        <dbReference type="ARBA" id="ARBA00026071"/>
    </source>
</evidence>
<dbReference type="GO" id="GO:0004386">
    <property type="term" value="F:helicase activity"/>
    <property type="evidence" value="ECO:0007669"/>
    <property type="project" value="InterPro"/>
</dbReference>
<comment type="subunit">
    <text evidence="8">The 26S proteasome consists of a 20S proteasome core and two 19S regulatory subunits. The 20S proteasome core is composed of 28 subunits that are arranged in four stacked rings, resulting in a barrel-shaped structure. The two end rings are each formed by seven alpha subunits, and the two central rings are each formed by seven beta subunits. The catalytic chamber with the active sites is on the inside of the barrel.</text>
</comment>
<dbReference type="InterPro" id="IPR045055">
    <property type="entry name" value="DNA2/NAM7-like"/>
</dbReference>
<evidence type="ECO:0000256" key="11">
    <source>
        <dbReference type="PROSITE-ProRule" id="PRU00808"/>
    </source>
</evidence>
<dbReference type="SMR" id="A0A0E0GNH0"/>
<dbReference type="InterPro" id="IPR048967">
    <property type="entry name" value="Aquarius_insert"/>
</dbReference>
<dbReference type="PANTHER" id="PTHR10887">
    <property type="entry name" value="DNA2/NAM7 HELICASE FAMILY"/>
    <property type="match status" value="1"/>
</dbReference>
<accession>A0A0E0GNH0</accession>
<evidence type="ECO:0000256" key="7">
    <source>
        <dbReference type="ARBA" id="ARBA00023242"/>
    </source>
</evidence>
<dbReference type="HOGENOM" id="CLU_001195_0_0_1"/>
<dbReference type="Pfam" id="PF16399">
    <property type="entry name" value="Aquarius_N_1st"/>
    <property type="match status" value="1"/>
</dbReference>
<comment type="subcellular location">
    <subcellularLocation>
        <location evidence="3">Cytoplasm</location>
    </subcellularLocation>
    <subcellularLocation>
        <location evidence="2">Nucleus</location>
    </subcellularLocation>
</comment>
<evidence type="ECO:0000313" key="19">
    <source>
        <dbReference type="Proteomes" id="UP000006591"/>
    </source>
</evidence>
<keyword evidence="5" id="KW-0963">Cytoplasm</keyword>
<evidence type="ECO:0000259" key="17">
    <source>
        <dbReference type="Pfam" id="PF21144"/>
    </source>
</evidence>
<dbReference type="InterPro" id="IPR047187">
    <property type="entry name" value="SF1_C_Upf1"/>
</dbReference>
<dbReference type="Pfam" id="PF21143">
    <property type="entry name" value="Aquarius_N_2nd"/>
    <property type="match status" value="1"/>
</dbReference>
<evidence type="ECO:0000256" key="4">
    <source>
        <dbReference type="ARBA" id="ARBA00021337"/>
    </source>
</evidence>
<evidence type="ECO:0000259" key="15">
    <source>
        <dbReference type="Pfam" id="PF16399"/>
    </source>
</evidence>
<dbReference type="InterPro" id="IPR041679">
    <property type="entry name" value="DNA2/NAM7-like_C"/>
</dbReference>
<reference evidence="18" key="2">
    <citation type="submission" date="2018-04" db="EMBL/GenBank/DDBJ databases">
        <title>OnivRS2 (Oryza nivara Reference Sequence Version 2).</title>
        <authorList>
            <person name="Zhang J."/>
            <person name="Kudrna D."/>
            <person name="Lee S."/>
            <person name="Talag J."/>
            <person name="Rajasekar S."/>
            <person name="Welchert J."/>
            <person name="Hsing Y.-I."/>
            <person name="Wing R.A."/>
        </authorList>
    </citation>
    <scope>NUCLEOTIDE SEQUENCE [LARGE SCALE GENOMIC DNA]</scope>
    <source>
        <strain evidence="18">SL10</strain>
    </source>
</reference>
<dbReference type="Proteomes" id="UP000006591">
    <property type="component" value="Chromosome 3"/>
</dbReference>
<feature type="domain" description="DNA2/NAM7 helicase-like C-terminal" evidence="14">
    <location>
        <begin position="1184"/>
        <end position="1375"/>
    </location>
</feature>
<dbReference type="Pfam" id="PF21144">
    <property type="entry name" value="Aquarius_N_3rd"/>
    <property type="match status" value="1"/>
</dbReference>
<dbReference type="Pfam" id="PF00227">
    <property type="entry name" value="Proteasome"/>
    <property type="match status" value="1"/>
</dbReference>
<keyword evidence="6 11" id="KW-0647">Proteasome</keyword>
<feature type="domain" description="RNA helicase aquarius beta-barrel" evidence="16">
    <location>
        <begin position="548"/>
        <end position="718"/>
    </location>
</feature>
<evidence type="ECO:0000256" key="1">
    <source>
        <dbReference type="ARBA" id="ARBA00002000"/>
    </source>
</evidence>
<keyword evidence="7" id="KW-0539">Nucleus</keyword>
<proteinExistence type="inferred from homology"/>
<dbReference type="InterPro" id="IPR023332">
    <property type="entry name" value="Proteasome_alpha-type"/>
</dbReference>
<dbReference type="SUPFAM" id="SSF52540">
    <property type="entry name" value="P-loop containing nucleoside triphosphate hydrolases"/>
    <property type="match status" value="1"/>
</dbReference>
<dbReference type="GO" id="GO:0071013">
    <property type="term" value="C:catalytic step 2 spliceosome"/>
    <property type="evidence" value="ECO:0007669"/>
    <property type="project" value="TreeGrafter"/>
</dbReference>
<keyword evidence="19" id="KW-1185">Reference proteome</keyword>
<evidence type="ECO:0000259" key="16">
    <source>
        <dbReference type="Pfam" id="PF21143"/>
    </source>
</evidence>
<evidence type="ECO:0000256" key="9">
    <source>
        <dbReference type="ARBA" id="ARBA00075304"/>
    </source>
</evidence>
<dbReference type="CDD" id="cd18808">
    <property type="entry name" value="SF1_C_Upf1"/>
    <property type="match status" value="1"/>
</dbReference>
<evidence type="ECO:0000256" key="2">
    <source>
        <dbReference type="ARBA" id="ARBA00004123"/>
    </source>
</evidence>
<feature type="region of interest" description="Disordered" evidence="12">
    <location>
        <begin position="1457"/>
        <end position="1481"/>
    </location>
</feature>
<dbReference type="CDD" id="cd03750">
    <property type="entry name" value="proteasome_alpha_type_2"/>
    <property type="match status" value="1"/>
</dbReference>
<evidence type="ECO:0000256" key="12">
    <source>
        <dbReference type="SAM" id="MobiDB-lite"/>
    </source>
</evidence>
<dbReference type="eggNOG" id="KOG1806">
    <property type="taxonomic scope" value="Eukaryota"/>
</dbReference>
<dbReference type="CDD" id="cd17935">
    <property type="entry name" value="EEXXQc_AQR"/>
    <property type="match status" value="1"/>
</dbReference>
<evidence type="ECO:0000256" key="10">
    <source>
        <dbReference type="ARBA" id="ARBA00078359"/>
    </source>
</evidence>
<evidence type="ECO:0000256" key="6">
    <source>
        <dbReference type="ARBA" id="ARBA00022942"/>
    </source>
</evidence>